<keyword evidence="5" id="KW-0175">Coiled coil</keyword>
<evidence type="ECO:0000256" key="3">
    <source>
        <dbReference type="ARBA" id="ARBA00022771"/>
    </source>
</evidence>
<sequence>MAADLCLPTNYGGERELTAYAAIPKLGESSEQVQPASAPETSRYNVGKVRQLFEERRKQTAKRKTSSKVDLYRSTFVGRDKSYPLQPLRRADPVIRIVTDAKKDYDLRFDEIDTSIDRRTADIIKVSSWPTIPTPFDPSIFGKLPNLGGQLLSERKRTIAETENFTTRFVPSGTMSSRIPTKISTLTPVSKITDGVSRLSTTSRTSNSNNIVTKRQPAQKNYLTPVRNSQTVTASERKLAAPLAAPLAARHNTTTKVQETSRTTVNGESKTIRKSVTSVTSSNLPSCKICGRHFAEDRIVLHQQICEKSTKRKRKIFDPVKHRLKGTEAEGLISKIKASTTKQVQSVKKTNWRQQHEEFLENIREARKVKQHLAKGGKLSDLPPPKPLDTSDYTQCPHCNRKFNEAAAERHIPKCATMRHNKPKNPVPQAHAPAAAKVSRTTKTNITRKR</sequence>
<dbReference type="Proteomes" id="UP001367676">
    <property type="component" value="Unassembled WGS sequence"/>
</dbReference>
<dbReference type="Gene3D" id="3.30.160.60">
    <property type="entry name" value="Classic Zinc Finger"/>
    <property type="match status" value="1"/>
</dbReference>
<evidence type="ECO:0000313" key="10">
    <source>
        <dbReference type="Proteomes" id="UP001367676"/>
    </source>
</evidence>
<dbReference type="InterPro" id="IPR026104">
    <property type="entry name" value="ZNF_C2HC_dom_1C"/>
</dbReference>
<dbReference type="Pfam" id="PF13913">
    <property type="entry name" value="zf-C2HC_2"/>
    <property type="match status" value="2"/>
</dbReference>
<evidence type="ECO:0000256" key="2">
    <source>
        <dbReference type="ARBA" id="ARBA00022723"/>
    </source>
</evidence>
<dbReference type="PANTHER" id="PTHR14649:SF1">
    <property type="entry name" value="ZINC FINGER C2HC DOMAIN-CONTAINING PROTEIN 1C"/>
    <property type="match status" value="1"/>
</dbReference>
<evidence type="ECO:0000313" key="9">
    <source>
        <dbReference type="EMBL" id="KAK7598118.1"/>
    </source>
</evidence>
<keyword evidence="4" id="KW-0862">Zinc</keyword>
<evidence type="ECO:0000259" key="8">
    <source>
        <dbReference type="PROSITE" id="PS52027"/>
    </source>
</evidence>
<organism evidence="9 10">
    <name type="scientific">Parthenolecanium corni</name>
    <dbReference type="NCBI Taxonomy" id="536013"/>
    <lineage>
        <taxon>Eukaryota</taxon>
        <taxon>Metazoa</taxon>
        <taxon>Ecdysozoa</taxon>
        <taxon>Arthropoda</taxon>
        <taxon>Hexapoda</taxon>
        <taxon>Insecta</taxon>
        <taxon>Pterygota</taxon>
        <taxon>Neoptera</taxon>
        <taxon>Paraneoptera</taxon>
        <taxon>Hemiptera</taxon>
        <taxon>Sternorrhyncha</taxon>
        <taxon>Coccoidea</taxon>
        <taxon>Coccidae</taxon>
        <taxon>Parthenolecanium</taxon>
    </lineage>
</organism>
<dbReference type="InterPro" id="IPR049899">
    <property type="entry name" value="Znf_C2HC_C3H"/>
</dbReference>
<comment type="similarity">
    <text evidence="1">Belongs to the ZC2HC1 family.</text>
</comment>
<protein>
    <recommendedName>
        <fullName evidence="8">C2HC/C3H-type domain-containing protein</fullName>
    </recommendedName>
</protein>
<feature type="domain" description="C2HC/C3H-type" evidence="8">
    <location>
        <begin position="392"/>
        <end position="421"/>
    </location>
</feature>
<reference evidence="9 10" key="1">
    <citation type="submission" date="2024-03" db="EMBL/GenBank/DDBJ databases">
        <title>Adaptation during the transition from Ophiocordyceps entomopathogen to insect associate is accompanied by gene loss and intensified selection.</title>
        <authorList>
            <person name="Ward C.M."/>
            <person name="Onetto C.A."/>
            <person name="Borneman A.R."/>
        </authorList>
    </citation>
    <scope>NUCLEOTIDE SEQUENCE [LARGE SCALE GENOMIC DNA]</scope>
    <source>
        <strain evidence="9">AWRI1</strain>
        <tissue evidence="9">Single Adult Female</tissue>
    </source>
</reference>
<dbReference type="AlphaFoldDB" id="A0AAN9TKM6"/>
<evidence type="ECO:0000256" key="1">
    <source>
        <dbReference type="ARBA" id="ARBA00010843"/>
    </source>
</evidence>
<keyword evidence="2" id="KW-0479">Metal-binding</keyword>
<dbReference type="PROSITE" id="PS52027">
    <property type="entry name" value="ZF_C2HC_C3H"/>
    <property type="match status" value="2"/>
</dbReference>
<dbReference type="EMBL" id="JBBCAQ010000014">
    <property type="protein sequence ID" value="KAK7598118.1"/>
    <property type="molecule type" value="Genomic_DNA"/>
</dbReference>
<feature type="domain" description="C2HC/C3H-type" evidence="8">
    <location>
        <begin position="283"/>
        <end position="312"/>
    </location>
</feature>
<evidence type="ECO:0000256" key="5">
    <source>
        <dbReference type="ARBA" id="ARBA00023054"/>
    </source>
</evidence>
<feature type="compositionally biased region" description="Polar residues" evidence="7">
    <location>
        <begin position="439"/>
        <end position="450"/>
    </location>
</feature>
<gene>
    <name evidence="9" type="ORF">V9T40_006353</name>
</gene>
<comment type="caution">
    <text evidence="9">The sequence shown here is derived from an EMBL/GenBank/DDBJ whole genome shotgun (WGS) entry which is preliminary data.</text>
</comment>
<dbReference type="PANTHER" id="PTHR14649">
    <property type="entry name" value="ZINC FINGER C2HC DOMAIN-CONTAINING PROTEIN 1C"/>
    <property type="match status" value="1"/>
</dbReference>
<evidence type="ECO:0000256" key="7">
    <source>
        <dbReference type="SAM" id="MobiDB-lite"/>
    </source>
</evidence>
<keyword evidence="3 6" id="KW-0863">Zinc-finger</keyword>
<feature type="region of interest" description="Disordered" evidence="7">
    <location>
        <begin position="418"/>
        <end position="450"/>
    </location>
</feature>
<evidence type="ECO:0000256" key="6">
    <source>
        <dbReference type="PROSITE-ProRule" id="PRU01371"/>
    </source>
</evidence>
<name>A0AAN9TKM6_9HEMI</name>
<evidence type="ECO:0000256" key="4">
    <source>
        <dbReference type="ARBA" id="ARBA00022833"/>
    </source>
</evidence>
<keyword evidence="10" id="KW-1185">Reference proteome</keyword>
<accession>A0AAN9TKM6</accession>
<dbReference type="GO" id="GO:0008270">
    <property type="term" value="F:zinc ion binding"/>
    <property type="evidence" value="ECO:0007669"/>
    <property type="project" value="UniProtKB-KW"/>
</dbReference>
<proteinExistence type="inferred from homology"/>